<dbReference type="PANTHER" id="PTHR32322:SF18">
    <property type="entry name" value="S-ADENOSYLMETHIONINE_S-ADENOSYLHOMOCYSTEINE TRANSPORTER"/>
    <property type="match status" value="1"/>
</dbReference>
<comment type="similarity">
    <text evidence="2">Belongs to the EamA transporter family.</text>
</comment>
<comment type="caution">
    <text evidence="9">The sequence shown here is derived from an EMBL/GenBank/DDBJ whole genome shotgun (WGS) entry which is preliminary data.</text>
</comment>
<dbReference type="EMBL" id="JACSPW010000005">
    <property type="protein sequence ID" value="MBD8032893.1"/>
    <property type="molecule type" value="Genomic_DNA"/>
</dbReference>
<dbReference type="Pfam" id="PF00892">
    <property type="entry name" value="EamA"/>
    <property type="match status" value="2"/>
</dbReference>
<evidence type="ECO:0000313" key="9">
    <source>
        <dbReference type="EMBL" id="MBD8032893.1"/>
    </source>
</evidence>
<dbReference type="RefSeq" id="WP_191703475.1">
    <property type="nucleotide sequence ID" value="NZ_JACSPW010000005.1"/>
</dbReference>
<gene>
    <name evidence="9" type="ORF">H9632_07415</name>
</gene>
<feature type="domain" description="EamA" evidence="8">
    <location>
        <begin position="157"/>
        <end position="290"/>
    </location>
</feature>
<feature type="domain" description="EamA" evidence="8">
    <location>
        <begin position="5"/>
        <end position="143"/>
    </location>
</feature>
<evidence type="ECO:0000256" key="2">
    <source>
        <dbReference type="ARBA" id="ARBA00007362"/>
    </source>
</evidence>
<protein>
    <submittedName>
        <fullName evidence="9">EamA family transporter</fullName>
    </submittedName>
</protein>
<keyword evidence="10" id="KW-1185">Reference proteome</keyword>
<evidence type="ECO:0000313" key="10">
    <source>
        <dbReference type="Proteomes" id="UP000600565"/>
    </source>
</evidence>
<dbReference type="InterPro" id="IPR000620">
    <property type="entry name" value="EamA_dom"/>
</dbReference>
<feature type="transmembrane region" description="Helical" evidence="7">
    <location>
        <begin position="178"/>
        <end position="199"/>
    </location>
</feature>
<reference evidence="9 10" key="1">
    <citation type="submission" date="2020-08" db="EMBL/GenBank/DDBJ databases">
        <title>A Genomic Blueprint of the Chicken Gut Microbiome.</title>
        <authorList>
            <person name="Gilroy R."/>
            <person name="Ravi A."/>
            <person name="Getino M."/>
            <person name="Pursley I."/>
            <person name="Horton D.L."/>
            <person name="Alikhan N.-F."/>
            <person name="Baker D."/>
            <person name="Gharbi K."/>
            <person name="Hall N."/>
            <person name="Watson M."/>
            <person name="Adriaenssens E.M."/>
            <person name="Foster-Nyarko E."/>
            <person name="Jarju S."/>
            <person name="Secka A."/>
            <person name="Antonio M."/>
            <person name="Oren A."/>
            <person name="Chaudhuri R."/>
            <person name="La Ragione R.M."/>
            <person name="Hildebrand F."/>
            <person name="Pallen M.J."/>
        </authorList>
    </citation>
    <scope>NUCLEOTIDE SEQUENCE [LARGE SCALE GENOMIC DNA]</scope>
    <source>
        <strain evidence="9 10">Sa1YVA6</strain>
    </source>
</reference>
<evidence type="ECO:0000256" key="5">
    <source>
        <dbReference type="ARBA" id="ARBA00022989"/>
    </source>
</evidence>
<name>A0ABR8XLT9_9BACL</name>
<evidence type="ECO:0000256" key="4">
    <source>
        <dbReference type="ARBA" id="ARBA00022692"/>
    </source>
</evidence>
<dbReference type="InterPro" id="IPR050638">
    <property type="entry name" value="AA-Vitamin_Transporters"/>
</dbReference>
<keyword evidence="5 7" id="KW-1133">Transmembrane helix</keyword>
<feature type="transmembrane region" description="Helical" evidence="7">
    <location>
        <begin position="251"/>
        <end position="269"/>
    </location>
</feature>
<keyword evidence="3" id="KW-1003">Cell membrane</keyword>
<feature type="transmembrane region" description="Helical" evidence="7">
    <location>
        <begin position="7"/>
        <end position="27"/>
    </location>
</feature>
<keyword evidence="4 7" id="KW-0812">Transmembrane</keyword>
<dbReference type="PANTHER" id="PTHR32322">
    <property type="entry name" value="INNER MEMBRANE TRANSPORTER"/>
    <property type="match status" value="1"/>
</dbReference>
<evidence type="ECO:0000256" key="6">
    <source>
        <dbReference type="ARBA" id="ARBA00023136"/>
    </source>
</evidence>
<feature type="transmembrane region" description="Helical" evidence="7">
    <location>
        <begin position="219"/>
        <end position="239"/>
    </location>
</feature>
<dbReference type="SUPFAM" id="SSF103481">
    <property type="entry name" value="Multidrug resistance efflux transporter EmrE"/>
    <property type="match status" value="2"/>
</dbReference>
<evidence type="ECO:0000256" key="1">
    <source>
        <dbReference type="ARBA" id="ARBA00004651"/>
    </source>
</evidence>
<feature type="transmembrane region" description="Helical" evidence="7">
    <location>
        <begin position="151"/>
        <end position="171"/>
    </location>
</feature>
<dbReference type="InterPro" id="IPR037185">
    <property type="entry name" value="EmrE-like"/>
</dbReference>
<organism evidence="9 10">
    <name type="scientific">Solibacillus merdavium</name>
    <dbReference type="NCBI Taxonomy" id="2762218"/>
    <lineage>
        <taxon>Bacteria</taxon>
        <taxon>Bacillati</taxon>
        <taxon>Bacillota</taxon>
        <taxon>Bacilli</taxon>
        <taxon>Bacillales</taxon>
        <taxon>Caryophanaceae</taxon>
        <taxon>Solibacillus</taxon>
    </lineage>
</organism>
<feature type="transmembrane region" description="Helical" evidence="7">
    <location>
        <begin position="39"/>
        <end position="57"/>
    </location>
</feature>
<feature type="transmembrane region" description="Helical" evidence="7">
    <location>
        <begin position="69"/>
        <end position="89"/>
    </location>
</feature>
<feature type="transmembrane region" description="Helical" evidence="7">
    <location>
        <begin position="127"/>
        <end position="145"/>
    </location>
</feature>
<accession>A0ABR8XLT9</accession>
<proteinExistence type="inferred from homology"/>
<comment type="subcellular location">
    <subcellularLocation>
        <location evidence="1">Cell membrane</location>
        <topology evidence="1">Multi-pass membrane protein</topology>
    </subcellularLocation>
</comment>
<evidence type="ECO:0000256" key="7">
    <source>
        <dbReference type="SAM" id="Phobius"/>
    </source>
</evidence>
<feature type="transmembrane region" description="Helical" evidence="7">
    <location>
        <begin position="275"/>
        <end position="292"/>
    </location>
</feature>
<keyword evidence="6 7" id="KW-0472">Membrane</keyword>
<evidence type="ECO:0000259" key="8">
    <source>
        <dbReference type="Pfam" id="PF00892"/>
    </source>
</evidence>
<evidence type="ECO:0000256" key="3">
    <source>
        <dbReference type="ARBA" id="ARBA00022475"/>
    </source>
</evidence>
<dbReference type="Proteomes" id="UP000600565">
    <property type="component" value="Unassembled WGS sequence"/>
</dbReference>
<sequence length="303" mass="33687">MERLKGIAMIIFGSMFWGATGPMMEWMLDETAMTADFMLAIRLIIAGIFILSIIAMQKKSIFSIWKSKYWSTQLIIFSLVGMAGLQYTFVKSIEVSNAIIATLLQFLAPIFIIVYTSIIFKAFPARSQVIGITGTLFGLFLLLTNGSVSNLLVSGEALIWGLFLGFTYAFYTLYPARLMAEVGVIVIIGWGMIVSGLIFTVKAQLWKSDEWGLLLDPNIVLLIISMSIFGSLAYILFLTSLKYITPVETSILSSFEPLTTMAISVVWLGSTLYKWQYFGILLMLLFITYLSIAGTKKSSSTNV</sequence>
<feature type="transmembrane region" description="Helical" evidence="7">
    <location>
        <begin position="95"/>
        <end position="115"/>
    </location>
</feature>